<dbReference type="EMBL" id="BOPZ01000001">
    <property type="protein sequence ID" value="GIM27518.1"/>
    <property type="molecule type" value="Genomic_DNA"/>
</dbReference>
<keyword evidence="4" id="KW-1185">Reference proteome</keyword>
<protein>
    <submittedName>
        <fullName evidence="3">Sirohydrochlorin cobaltochelatase</fullName>
    </submittedName>
</protein>
<comment type="caution">
    <text evidence="3">The sequence shown here is derived from an EMBL/GenBank/DDBJ whole genome shotgun (WGS) entry which is preliminary data.</text>
</comment>
<dbReference type="Pfam" id="PF06180">
    <property type="entry name" value="CbiK"/>
    <property type="match status" value="1"/>
</dbReference>
<reference evidence="3" key="1">
    <citation type="submission" date="2021-03" db="EMBL/GenBank/DDBJ databases">
        <title>Taxonomic study of Clostridium polyendosporum from meadow-gley soil under rice.</title>
        <authorList>
            <person name="Kobayashi H."/>
            <person name="Tanizawa Y."/>
            <person name="Yagura M."/>
        </authorList>
    </citation>
    <scope>NUCLEOTIDE SEQUENCE</scope>
    <source>
        <strain evidence="3">JCM 30710</strain>
    </source>
</reference>
<dbReference type="Proteomes" id="UP000679179">
    <property type="component" value="Unassembled WGS sequence"/>
</dbReference>
<feature type="active site" description="Proton acceptor" evidence="1">
    <location>
        <position position="146"/>
    </location>
</feature>
<name>A0A919RYV1_9CLOT</name>
<dbReference type="GO" id="GO:0019251">
    <property type="term" value="P:anaerobic cobalamin biosynthetic process"/>
    <property type="evidence" value="ECO:0007669"/>
    <property type="project" value="InterPro"/>
</dbReference>
<dbReference type="RefSeq" id="WP_212902275.1">
    <property type="nucleotide sequence ID" value="NZ_BOPZ01000001.1"/>
</dbReference>
<dbReference type="CDD" id="cd03413">
    <property type="entry name" value="CbiK_C"/>
    <property type="match status" value="1"/>
</dbReference>
<evidence type="ECO:0000313" key="3">
    <source>
        <dbReference type="EMBL" id="GIM27518.1"/>
    </source>
</evidence>
<evidence type="ECO:0000313" key="4">
    <source>
        <dbReference type="Proteomes" id="UP000679179"/>
    </source>
</evidence>
<dbReference type="AlphaFoldDB" id="A0A919RYV1"/>
<gene>
    <name evidence="3" type="primary">cbiK</name>
    <name evidence="3" type="ORF">CPJCM30710_01840</name>
</gene>
<accession>A0A919RYV1</accession>
<dbReference type="PIRSF" id="PIRSF033579">
    <property type="entry name" value="Anaer_Co_chel"/>
    <property type="match status" value="1"/>
</dbReference>
<dbReference type="SUPFAM" id="SSF53800">
    <property type="entry name" value="Chelatase"/>
    <property type="match status" value="1"/>
</dbReference>
<sequence length="261" mass="29691">MKKAILIVSNGTSDIEALRTSIDKIEEKVREEFKDYQLFRAFSSSRIISKLKEKYNIVVSTPEETLDYIEQQGFEELIVQPLYILCGIEYEMLKNTVESFKTKSNLKKIVLGKSALVFGDEKRTFNFIESIKEVIPTDKPLVFMAHGTRSLSGICYEDLSASFKAFGLNNIYIGAVEGTPSIYEIIKNLKKDKIKELILAPLLIVAGYHAKRDMASSIDTSWKSILQLEGFKVEVKLRGLGEIDDFHDFLINSIRESIKNK</sequence>
<keyword evidence="2" id="KW-0170">Cobalt</keyword>
<feature type="binding site" evidence="2">
    <location>
        <position position="146"/>
    </location>
    <ligand>
        <name>Co(2+)</name>
        <dbReference type="ChEBI" id="CHEBI:48828"/>
    </ligand>
</feature>
<proteinExistence type="predicted"/>
<organism evidence="3 4">
    <name type="scientific">Clostridium polyendosporum</name>
    <dbReference type="NCBI Taxonomy" id="69208"/>
    <lineage>
        <taxon>Bacteria</taxon>
        <taxon>Bacillati</taxon>
        <taxon>Bacillota</taxon>
        <taxon>Clostridia</taxon>
        <taxon>Eubacteriales</taxon>
        <taxon>Clostridiaceae</taxon>
        <taxon>Clostridium</taxon>
    </lineage>
</organism>
<evidence type="ECO:0000256" key="2">
    <source>
        <dbReference type="PIRSR" id="PIRSR033579-3"/>
    </source>
</evidence>
<evidence type="ECO:0000256" key="1">
    <source>
        <dbReference type="PIRSR" id="PIRSR033579-1"/>
    </source>
</evidence>
<dbReference type="InterPro" id="IPR010388">
    <property type="entry name" value="Anaerobic_Co-chelatase"/>
</dbReference>
<dbReference type="GO" id="GO:0046872">
    <property type="term" value="F:metal ion binding"/>
    <property type="evidence" value="ECO:0007669"/>
    <property type="project" value="UniProtKB-KW"/>
</dbReference>
<dbReference type="GO" id="GO:0016852">
    <property type="term" value="F:sirohydrochlorin cobaltochelatase activity"/>
    <property type="evidence" value="ECO:0007669"/>
    <property type="project" value="InterPro"/>
</dbReference>
<dbReference type="Gene3D" id="3.40.50.1400">
    <property type="match status" value="2"/>
</dbReference>
<feature type="binding site" evidence="2">
    <location>
        <position position="177"/>
    </location>
    <ligand>
        <name>Co(2+)</name>
        <dbReference type="ChEBI" id="CHEBI:48828"/>
    </ligand>
</feature>
<keyword evidence="2" id="KW-0479">Metal-binding</keyword>
<feature type="binding site" evidence="2">
    <location>
        <position position="209"/>
    </location>
    <ligand>
        <name>Co(2+)</name>
        <dbReference type="ChEBI" id="CHEBI:48828"/>
    </ligand>
</feature>